<reference evidence="25 26" key="1">
    <citation type="submission" date="2018-01" db="EMBL/GenBank/DDBJ databases">
        <title>Co-occurrence of chitin degradation, pigmentation and bioactivity in marine Pseudoalteromonas.</title>
        <authorList>
            <person name="Paulsen S."/>
            <person name="Gram L."/>
            <person name="Machado H."/>
        </authorList>
    </citation>
    <scope>NUCLEOTIDE SEQUENCE [LARGE SCALE GENOMIC DNA]</scope>
    <source>
        <strain evidence="25 26">S3898</strain>
    </source>
</reference>
<evidence type="ECO:0000256" key="7">
    <source>
        <dbReference type="ARBA" id="ARBA00022519"/>
    </source>
</evidence>
<comment type="caution">
    <text evidence="25">The sequence shown here is derived from an EMBL/GenBank/DDBJ whole genome shotgun (WGS) entry which is preliminary data.</text>
</comment>
<feature type="binding site" evidence="22">
    <location>
        <position position="14"/>
    </location>
    <ligand>
        <name>ATP</name>
        <dbReference type="ChEBI" id="CHEBI:30616"/>
    </ligand>
</feature>
<dbReference type="AlphaFoldDB" id="A0A4Q7ISL7"/>
<evidence type="ECO:0000256" key="9">
    <source>
        <dbReference type="ARBA" id="ARBA00022692"/>
    </source>
</evidence>
<evidence type="ECO:0000256" key="4">
    <source>
        <dbReference type="ARBA" id="ARBA00017575"/>
    </source>
</evidence>
<feature type="binding site" evidence="23">
    <location>
        <position position="33"/>
    </location>
    <ligand>
        <name>a divalent metal cation</name>
        <dbReference type="ChEBI" id="CHEBI:60240"/>
    </ligand>
</feature>
<feature type="binding site" evidence="21">
    <location>
        <begin position="35"/>
        <end position="39"/>
    </location>
    <ligand>
        <name>substrate</name>
    </ligand>
</feature>
<evidence type="ECO:0000313" key="26">
    <source>
        <dbReference type="Proteomes" id="UP000291338"/>
    </source>
</evidence>
<evidence type="ECO:0000256" key="3">
    <source>
        <dbReference type="ARBA" id="ARBA00012133"/>
    </source>
</evidence>
<evidence type="ECO:0000256" key="1">
    <source>
        <dbReference type="ARBA" id="ARBA00004429"/>
    </source>
</evidence>
<keyword evidence="5" id="KW-1003">Cell membrane</keyword>
<evidence type="ECO:0000256" key="8">
    <source>
        <dbReference type="ARBA" id="ARBA00022679"/>
    </source>
</evidence>
<feature type="binding site" evidence="21">
    <location>
        <position position="103"/>
    </location>
    <ligand>
        <name>substrate</name>
    </ligand>
</feature>
<feature type="binding site" evidence="21">
    <location>
        <position position="14"/>
    </location>
    <ligand>
        <name>substrate</name>
    </ligand>
</feature>
<dbReference type="Gene3D" id="1.10.287.3610">
    <property type="match status" value="1"/>
</dbReference>
<dbReference type="PANTHER" id="PTHR34299:SF1">
    <property type="entry name" value="DIACYLGLYCEROL KINASE"/>
    <property type="match status" value="1"/>
</dbReference>
<dbReference type="InterPro" id="IPR033718">
    <property type="entry name" value="DAGK_prok"/>
</dbReference>
<name>A0A4Q7ISL7_9GAMM</name>
<evidence type="ECO:0000256" key="6">
    <source>
        <dbReference type="ARBA" id="ARBA00022516"/>
    </source>
</evidence>
<keyword evidence="19 24" id="KW-1208">Phospholipid metabolism</keyword>
<evidence type="ECO:0000256" key="24">
    <source>
        <dbReference type="RuleBase" id="RU363065"/>
    </source>
</evidence>
<evidence type="ECO:0000256" key="12">
    <source>
        <dbReference type="ARBA" id="ARBA00022777"/>
    </source>
</evidence>
<gene>
    <name evidence="25" type="ORF">C1E23_00825</name>
</gene>
<keyword evidence="10 23" id="KW-0479">Metal-binding</keyword>
<dbReference type="GO" id="GO:0004143">
    <property type="term" value="F:ATP-dependent diacylglycerol kinase activity"/>
    <property type="evidence" value="ECO:0007669"/>
    <property type="project" value="UniProtKB-EC"/>
</dbReference>
<dbReference type="RefSeq" id="WP_130253753.1">
    <property type="nucleotide sequence ID" value="NZ_PPSX01000004.1"/>
</dbReference>
<accession>A0A4Q7ISL7</accession>
<dbReference type="Proteomes" id="UP000291338">
    <property type="component" value="Unassembled WGS sequence"/>
</dbReference>
<dbReference type="GO" id="GO:0006654">
    <property type="term" value="P:phosphatidic acid biosynthetic process"/>
    <property type="evidence" value="ECO:0007669"/>
    <property type="project" value="InterPro"/>
</dbReference>
<protein>
    <recommendedName>
        <fullName evidence="4 24">Diacylglycerol kinase</fullName>
        <ecNumber evidence="3 24">2.7.1.107</ecNumber>
    </recommendedName>
</protein>
<feature type="transmembrane region" description="Helical" evidence="24">
    <location>
        <begin position="34"/>
        <end position="55"/>
    </location>
</feature>
<evidence type="ECO:0000256" key="14">
    <source>
        <dbReference type="ARBA" id="ARBA00022842"/>
    </source>
</evidence>
<evidence type="ECO:0000256" key="5">
    <source>
        <dbReference type="ARBA" id="ARBA00022475"/>
    </source>
</evidence>
<keyword evidence="16 24" id="KW-0443">Lipid metabolism</keyword>
<evidence type="ECO:0000256" key="17">
    <source>
        <dbReference type="ARBA" id="ARBA00023136"/>
    </source>
</evidence>
<evidence type="ECO:0000256" key="22">
    <source>
        <dbReference type="PIRSR" id="PIRSR600829-3"/>
    </source>
</evidence>
<evidence type="ECO:0000313" key="25">
    <source>
        <dbReference type="EMBL" id="RZQ54972.1"/>
    </source>
</evidence>
<keyword evidence="13 22" id="KW-0067">ATP-binding</keyword>
<comment type="subcellular location">
    <subcellularLocation>
        <location evidence="1 24">Cell inner membrane</location>
        <topology evidence="1 24">Multi-pass membrane protein</topology>
    </subcellularLocation>
</comment>
<evidence type="ECO:0000256" key="15">
    <source>
        <dbReference type="ARBA" id="ARBA00022989"/>
    </source>
</evidence>
<keyword evidence="7 24" id="KW-0997">Cell inner membrane</keyword>
<evidence type="ECO:0000256" key="18">
    <source>
        <dbReference type="ARBA" id="ARBA00023209"/>
    </source>
</evidence>
<keyword evidence="11 22" id="KW-0547">Nucleotide-binding</keyword>
<evidence type="ECO:0000256" key="21">
    <source>
        <dbReference type="PIRSR" id="PIRSR600829-2"/>
    </source>
</evidence>
<keyword evidence="18" id="KW-0594">Phospholipid biosynthesis</keyword>
<feature type="binding site" evidence="21">
    <location>
        <position position="74"/>
    </location>
    <ligand>
        <name>substrate</name>
    </ligand>
</feature>
<keyword evidence="8 24" id="KW-0808">Transferase</keyword>
<dbReference type="InterPro" id="IPR036945">
    <property type="entry name" value="DAGK_sf"/>
</dbReference>
<feature type="active site" description="Proton acceptor" evidence="20">
    <location>
        <position position="74"/>
    </location>
</feature>
<evidence type="ECO:0000256" key="10">
    <source>
        <dbReference type="ARBA" id="ARBA00022723"/>
    </source>
</evidence>
<comment type="cofactor">
    <cofactor evidence="23">
        <name>Mg(2+)</name>
        <dbReference type="ChEBI" id="CHEBI:18420"/>
    </cofactor>
    <text evidence="23">Mn(2+), Zn(2+), Cd(2+) and Co(2+) support activity to lesser extents.</text>
</comment>
<evidence type="ECO:0000256" key="20">
    <source>
        <dbReference type="PIRSR" id="PIRSR600829-1"/>
    </source>
</evidence>
<evidence type="ECO:0000256" key="16">
    <source>
        <dbReference type="ARBA" id="ARBA00023098"/>
    </source>
</evidence>
<dbReference type="EC" id="2.7.1.107" evidence="3 24"/>
<dbReference type="CDD" id="cd14264">
    <property type="entry name" value="DAGK_IM"/>
    <property type="match status" value="1"/>
</dbReference>
<feature type="binding site" evidence="22">
    <location>
        <begin position="99"/>
        <end position="100"/>
    </location>
    <ligand>
        <name>ATP</name>
        <dbReference type="ChEBI" id="CHEBI:30616"/>
    </ligand>
</feature>
<feature type="binding site" evidence="23">
    <location>
        <position position="81"/>
    </location>
    <ligand>
        <name>a divalent metal cation</name>
        <dbReference type="ChEBI" id="CHEBI:60240"/>
    </ligand>
</feature>
<dbReference type="GO" id="GO:0046872">
    <property type="term" value="F:metal ion binding"/>
    <property type="evidence" value="ECO:0007669"/>
    <property type="project" value="UniProtKB-KW"/>
</dbReference>
<evidence type="ECO:0000256" key="13">
    <source>
        <dbReference type="ARBA" id="ARBA00022840"/>
    </source>
</evidence>
<keyword evidence="6" id="KW-0444">Lipid biosynthesis</keyword>
<feature type="transmembrane region" description="Helical" evidence="24">
    <location>
        <begin position="61"/>
        <end position="80"/>
    </location>
</feature>
<keyword evidence="9 24" id="KW-0812">Transmembrane</keyword>
<feature type="binding site" evidence="22">
    <location>
        <begin position="90"/>
        <end position="92"/>
    </location>
    <ligand>
        <name>ATP</name>
        <dbReference type="ChEBI" id="CHEBI:30616"/>
    </ligand>
</feature>
<keyword evidence="12 24" id="KW-0418">Kinase</keyword>
<sequence length="127" mass="13908">MKFDNKNKPKGVTRLFLALGHSLRAFKWLAKNEAAFHQELILLLATIIALPLLSLSFSDSVVILCATLFVMFAEIVNTAIEAVVDRIGLELHDLSGLAKDLGSACVTIAIVILGLVWAAVLYNYFFS</sequence>
<comment type="function">
    <text evidence="24">Catalyzes the ATP-dependent phosphorylation of sn-l,2-diacylglycerol (DAG) to phosphatidic acid. Involved in the recycling of diacylglycerol produced as a by-product during membrane-derived oligosaccharide (MDO) biosynthesis.</text>
</comment>
<comment type="similarity">
    <text evidence="2 24">Belongs to the bacterial diacylglycerol kinase family.</text>
</comment>
<feature type="binding site" evidence="22">
    <location>
        <position position="81"/>
    </location>
    <ligand>
        <name>ATP</name>
        <dbReference type="ChEBI" id="CHEBI:30616"/>
    </ligand>
</feature>
<dbReference type="PANTHER" id="PTHR34299">
    <property type="entry name" value="DIACYLGLYCEROL KINASE"/>
    <property type="match status" value="1"/>
</dbReference>
<dbReference type="InterPro" id="IPR000829">
    <property type="entry name" value="DAGK"/>
</dbReference>
<keyword evidence="15 24" id="KW-1133">Transmembrane helix</keyword>
<keyword evidence="17 24" id="KW-0472">Membrane</keyword>
<feature type="binding site" evidence="22">
    <location>
        <position position="33"/>
    </location>
    <ligand>
        <name>ATP</name>
        <dbReference type="ChEBI" id="CHEBI:30616"/>
    </ligand>
</feature>
<evidence type="ECO:0000256" key="19">
    <source>
        <dbReference type="ARBA" id="ARBA00023264"/>
    </source>
</evidence>
<evidence type="ECO:0000256" key="2">
    <source>
        <dbReference type="ARBA" id="ARBA00005967"/>
    </source>
</evidence>
<proteinExistence type="inferred from homology"/>
<organism evidence="25 26">
    <name type="scientific">Pseudoalteromonas phenolica</name>
    <dbReference type="NCBI Taxonomy" id="161398"/>
    <lineage>
        <taxon>Bacteria</taxon>
        <taxon>Pseudomonadati</taxon>
        <taxon>Pseudomonadota</taxon>
        <taxon>Gammaproteobacteria</taxon>
        <taxon>Alteromonadales</taxon>
        <taxon>Pseudoalteromonadaceae</taxon>
        <taxon>Pseudoalteromonas</taxon>
    </lineage>
</organism>
<dbReference type="PROSITE" id="PS01069">
    <property type="entry name" value="DAGK_PROKAR"/>
    <property type="match status" value="1"/>
</dbReference>
<keyword evidence="14 23" id="KW-0460">Magnesium</keyword>
<dbReference type="Pfam" id="PF01219">
    <property type="entry name" value="DAGK_prokar"/>
    <property type="match status" value="1"/>
</dbReference>
<evidence type="ECO:0000256" key="11">
    <source>
        <dbReference type="ARBA" id="ARBA00022741"/>
    </source>
</evidence>
<comment type="catalytic activity">
    <reaction evidence="24">
        <text>a 1,2-diacyl-sn-glycerol + ATP = a 1,2-diacyl-sn-glycero-3-phosphate + ADP + H(+)</text>
        <dbReference type="Rhea" id="RHEA:10272"/>
        <dbReference type="ChEBI" id="CHEBI:15378"/>
        <dbReference type="ChEBI" id="CHEBI:17815"/>
        <dbReference type="ChEBI" id="CHEBI:30616"/>
        <dbReference type="ChEBI" id="CHEBI:58608"/>
        <dbReference type="ChEBI" id="CHEBI:456216"/>
        <dbReference type="EC" id="2.7.1.107"/>
    </reaction>
</comment>
<dbReference type="EMBL" id="PPSX01000004">
    <property type="protein sequence ID" value="RZQ54972.1"/>
    <property type="molecule type" value="Genomic_DNA"/>
</dbReference>
<dbReference type="GO" id="GO:0005886">
    <property type="term" value="C:plasma membrane"/>
    <property type="evidence" value="ECO:0007669"/>
    <property type="project" value="UniProtKB-SubCell"/>
</dbReference>
<dbReference type="GO" id="GO:0005524">
    <property type="term" value="F:ATP binding"/>
    <property type="evidence" value="ECO:0007669"/>
    <property type="project" value="UniProtKB-KW"/>
</dbReference>
<evidence type="ECO:0000256" key="23">
    <source>
        <dbReference type="PIRSR" id="PIRSR600829-4"/>
    </source>
</evidence>
<feature type="transmembrane region" description="Helical" evidence="24">
    <location>
        <begin position="101"/>
        <end position="125"/>
    </location>
</feature>